<dbReference type="InterPro" id="IPR008638">
    <property type="entry name" value="FhaB/CdiA-like_TPS"/>
</dbReference>
<dbReference type="GO" id="GO:0090729">
    <property type="term" value="F:toxin activity"/>
    <property type="evidence" value="ECO:0007669"/>
    <property type="project" value="UniProtKB-KW"/>
</dbReference>
<evidence type="ECO:0000256" key="4">
    <source>
        <dbReference type="ARBA" id="ARBA00023026"/>
    </source>
</evidence>
<evidence type="ECO:0000313" key="9">
    <source>
        <dbReference type="EMBL" id="HAE7767635.1"/>
    </source>
</evidence>
<evidence type="ECO:0000256" key="5">
    <source>
        <dbReference type="ARBA" id="ARBA00024043"/>
    </source>
</evidence>
<feature type="compositionally biased region" description="Low complexity" evidence="6">
    <location>
        <begin position="2135"/>
        <end position="2145"/>
    </location>
</feature>
<gene>
    <name evidence="9" type="ORF">GNB58_004744</name>
</gene>
<dbReference type="Pfam" id="PF05594">
    <property type="entry name" value="Fil_haemagg"/>
    <property type="match status" value="14"/>
</dbReference>
<keyword evidence="4" id="KW-0843">Virulence</keyword>
<comment type="subcellular location">
    <subcellularLocation>
        <location evidence="1">Target cell</location>
        <location evidence="1">Target cell cytoplasm</location>
    </subcellularLocation>
</comment>
<dbReference type="GO" id="GO:0003824">
    <property type="term" value="F:catalytic activity"/>
    <property type="evidence" value="ECO:0007669"/>
    <property type="project" value="UniProtKB-ARBA"/>
</dbReference>
<feature type="region of interest" description="Disordered" evidence="6">
    <location>
        <begin position="822"/>
        <end position="850"/>
    </location>
</feature>
<evidence type="ECO:0000256" key="3">
    <source>
        <dbReference type="ARBA" id="ARBA00022913"/>
    </source>
</evidence>
<sequence length="3154" mass="324018">IILNEVNSRNPSQLNGFIEVAGRRAEVVIANPSGITCAGCGFINASRSTLAAGQVLMENGQLKGFDVNGGRINIDGKGLNASDTDYTALIARAVVVNGKVHARELTVTTGQNVTDARGHVSSIKPATDEGKPAFALDVAALGGMYANKITLVGTEKGLGVRNAGELGAGAGELTLSVDGRLDNSGQLQSQGNLQIASQGDMDNPGNLVAGKEVSLSATGTLRNEGLIRAGSNATLTAGRIESTSGSHLAAGVDAQGGITRPGNLVLTATGELKAQGQNLAQNLLAARGSRVDMGGSQTTARTVALTATREDVRTAGAVIRAEEARIQAATGFSNDDGQLSAGTLSLQAQSIDNNRGLLRQESAQDLTLDSGVIRNNQGTLTNGGNTLIRAGRVENRGGWLSGNGRDLSISTSLLDNQQGTVQLAGDGTLSLLADRLQGHQGTLQSAGKLTLTGHDLDLSGGKTLARELAVTADSLNNQSGLLSQRGDGDMTLTLRDSLNNHSGRTESGGNLTFSAAGLDNTDGTLLATNRGSLALNTTGDITSTRGRLLAGGAVNLTANQLDTQGGLISATGGEATLTLSQGLNNAGGRIEAREAVDVHSQSLNNAAGTVLGRRVYVDTRQGALASTGGRIVAEDHLQIASGALNNSGGRLQSGGDLRLDTHGQTLTNTGTEAAGILSGGMLSLATGAVDNTQGVMAATGGMTVNSQGLNNTAGRLLTDQGMTLVTRAVNNVRGLVQSGARLSLDTQGEQLTSTDSGETGGLVAGGDLQLNTGQLDGRRGVILGQNVRIDTRQQAFSHQEGQLMARGELWLDTGRLDNSAGRIQSGGDGQLDTHGQTLTNRENGKTGGILTGGALTLRTGDIDNKRGTLIGRGNTTVTAGSLDNRAGTLASATDRLNLTAGETRNQGGLLQAATALTLDTQGQSLFNADSGDTGGIRSRGTLTLMSGTLDNQRGVVVSSDVARLTTADLHNQQGQLTGHGGLSLTTHALTSTAGRIQSDAGLTINTQGHALENTDSGERGGIVALKDLHLSSGRLNNQAGFIAANGQTDLVTTTLNNARGQVAGNGGLAIHSQALSNADGKLQSAVNVLIDTAGQALDNQRGHIVGDGQTHINSAALDNRHGHLQGGTDLTVNTHQNTLDNQHGTLLSAGTLTLDASQLNNQSGELTSQGDGRLTLTQQLDNTQGRARVGHALDITAAQVINRDTNTPGKGVEAESLALSTQQIDNTHGALRATAQLTATVRQALENVAGLVSSGGTLTIKDDTQGLRLSINNRQGTLIAGTDGQITTATLSGDGQVLSQGNLGLHLTGDFHNTHTVGASGNLTQETPAAIVNDGRMTAGEVLTLSGQQVTNTAQAEISAQETYVNAQDTLTNTGLIDGGLTHLAAGTLTNTGTGRIYGDHVALQVGALNNLNSDGKAAVIAARERLDIGAGTVNNRDHALITSPGDLHIGGQLDEQYQAKGQGGQLNNHGATIEAGRDSSINMREVNNTNRHLVTEVVQTEKSQHHEAVLKGQTTRYDWDKVDTSKKNKYGVHTAVMPDGSRNDEFYEYKYTRTVMETQITDSDPGKILAGGNLTLNGDRVVNHDSQIVAGGTLGGTVGEVDNQATKGERVITDEGWQKRWYAKKKKKKIGGTKTSQGRSTSDYRPAPVTETIDLKTLTWQGNSAPSGSGFQADGRQAARVDTAVASVSNIDTVGPVAPVSLTTLPGGTVTLTGLAEMKDRPLELPAGQQFALTLPSTLVDGQPVTPVIRVVAPNTRLPDNSLFTLHGGIDSRYLVETDPRFTRQKQWLGSDYMQNALLSDPARIHKRLGDGYYEQGLIRDQVMLLTGGRRLAGYGSDEEQFRGLMNNGIAFGKQYDLKPGVALTPAQMALLTTDMVWLVNQTVTLPDGSTQTVQVPQVYARVKDGDLTGDGALLGGKRVVLNARGDITNSGAIRGREVTQLTAQTLANSGYIQGNRVDLTARQDIHNTGGQLRGESSLSLLAGRDIVSQTTIRTDGTDRWLDRPAGMYVQAPNGRLTLSALNNITLSATEISNAGENGTTLLQAGNDLRLETVATRHSEHGDWGGGNTRDLVQQADTGTRITAAGSLALGAGRDMIARAADVTAGGALSAQAGRDMRLTTGNASIDLVEHSRQSSSGLLSKSSLETHDEVHDRQALGTTLSGDSVQVVAGNNLQVKGSAVAGDGDVQLKAGNNVDIVAATNSNTAWRFKEEKKSGLMGSGGIGFTVGSSKSTHDLREKGTTQSQSFSTVGSTGGNVAISAGNQARVGGADLIAGKDLSLSGDSVIIEPGHDKRTRDETFEQKKSGLTVALSGTVGSAINNAVSAAQETKEQSDGRLKALQATKTVLSGVQAGQAVDMAATTGDPNAMGVSLSLTTQKSKSQQHAESDAVAGSTLNAGNNLSITANGKNKGVNSGDIVIAGSQLKAGGDTTLDAQNDILLSGAANTQKTSGRNSSSGGGIGVSIGAGGNGAGISVFANVNAAHGKDKGNGTDWTETTIDSGKNITLKSGHDTVLDGAQVNGNKIVADVGHDLLMRSQQNNSDYDSKQTSVAAGGSFTFGTMSGSGYINASQDKMKSRFDSVAEQTGLYAGDGGFDITVGHHTQLDGAVIASTATPDKNSLDTGTLGFSDIHNEADFKTQHSGISLSGGGAFGGEQFKGNMPGGMIAAAGNSGHAEGTTQAAVADGTITIRDKDNQKQDVVNLSRDTEHANDSISPIFDKEKEQNRLKEIGMISDIGGQVADIARTQGELNALKAAQDKYGPLPANATEKERQDYLANLRNTPEYKKEQEKFGTGSDIQRGIQAATAALQGLAGGNIAGALAGASAPELANLLKSTEDNPAVNAIAHAILGGAVAALQGNSAAAGAVGAGGGELAARAIANMLYPGVDKLSEEQKQTVSALASISAGMAGGIATGNSAGAATGAGAGKNAVENNLLGGSEDAQAAWIRQHGVDMATCSDNPGGAACQKAKNERDAVGLALATGTVALLPGGAQAMWGLGASANAGISYLADGTIDPANVAIAGWVNVFSMGNGLAGTVGWNAAGGALGNWIDNKDPLSGALINGAGSGIGYGIGKGVSWGVNSGVNWWKGGWDPKFNPTLQKYTDTKGELGLSKEITPSKVPSSFGDLGGSVFSEITGKGIEKISSPSSNGDEK</sequence>
<organism evidence="9">
    <name type="scientific">Salmonella enterica subsp. houtenae serovar 45:g,z51:-</name>
    <dbReference type="NCBI Taxonomy" id="1967611"/>
    <lineage>
        <taxon>Bacteria</taxon>
        <taxon>Pseudomonadati</taxon>
        <taxon>Pseudomonadota</taxon>
        <taxon>Gammaproteobacteria</taxon>
        <taxon>Enterobacterales</taxon>
        <taxon>Enterobacteriaceae</taxon>
        <taxon>Salmonella</taxon>
    </lineage>
</organism>
<dbReference type="InterPro" id="IPR025157">
    <property type="entry name" value="Hemagglutinin_rpt"/>
</dbReference>
<dbReference type="NCBIfam" id="TIGR01901">
    <property type="entry name" value="adhes_NPXG"/>
    <property type="match status" value="1"/>
</dbReference>
<evidence type="ECO:0000256" key="6">
    <source>
        <dbReference type="SAM" id="MobiDB-lite"/>
    </source>
</evidence>
<dbReference type="InterPro" id="IPR011050">
    <property type="entry name" value="Pectin_lyase_fold/virulence"/>
</dbReference>
<evidence type="ECO:0000259" key="8">
    <source>
        <dbReference type="Pfam" id="PF05860"/>
    </source>
</evidence>
<dbReference type="NCBIfam" id="TIGR01731">
    <property type="entry name" value="fil_hemag_20aa"/>
    <property type="match status" value="32"/>
</dbReference>
<proteinExistence type="inferred from homology"/>
<feature type="region of interest" description="Disordered" evidence="6">
    <location>
        <begin position="2232"/>
        <end position="2251"/>
    </location>
</feature>
<dbReference type="Pfam" id="PF05860">
    <property type="entry name" value="TPS"/>
    <property type="match status" value="1"/>
</dbReference>
<keyword evidence="3" id="KW-1266">Target cell cytoplasm</keyword>
<comment type="similarity">
    <text evidence="5">In the N-terminal section; belongs to the CdiA toxin family.</text>
</comment>
<feature type="compositionally biased region" description="Polar residues" evidence="6">
    <location>
        <begin position="2242"/>
        <end position="2251"/>
    </location>
</feature>
<dbReference type="Pfam" id="PF04829">
    <property type="entry name" value="PT-VENN"/>
    <property type="match status" value="1"/>
</dbReference>
<dbReference type="EMBL" id="DAATAH010000104">
    <property type="protein sequence ID" value="HAE7767635.1"/>
    <property type="molecule type" value="Genomic_DNA"/>
</dbReference>
<dbReference type="InterPro" id="IPR010069">
    <property type="entry name" value="CdiA_FHA1_rpt"/>
</dbReference>
<feature type="non-terminal residue" evidence="9">
    <location>
        <position position="1"/>
    </location>
</feature>
<feature type="region of interest" description="Disordered" evidence="6">
    <location>
        <begin position="2133"/>
        <end position="2154"/>
    </location>
</feature>
<feature type="domain" description="Filamentous haemagglutinin FhaB/tRNA nuclease CdiA-like TPS" evidence="8">
    <location>
        <begin position="1"/>
        <end position="181"/>
    </location>
</feature>
<dbReference type="Gene3D" id="2.160.20.10">
    <property type="entry name" value="Single-stranded right-handed beta-helix, Pectin lyase-like"/>
    <property type="match status" value="1"/>
</dbReference>
<accession>A0A736RD20</accession>
<evidence type="ECO:0000259" key="7">
    <source>
        <dbReference type="Pfam" id="PF04829"/>
    </source>
</evidence>
<dbReference type="SUPFAM" id="SSF51126">
    <property type="entry name" value="Pectin lyase-like"/>
    <property type="match status" value="1"/>
</dbReference>
<protein>
    <submittedName>
        <fullName evidence="9">Filamentous hemagglutinin N-terminal domain-containing protein</fullName>
    </submittedName>
</protein>
<name>A0A736RD20_SALHO</name>
<reference evidence="9" key="1">
    <citation type="journal article" date="2018" name="Genome Biol.">
        <title>SKESA: strategic k-mer extension for scrupulous assemblies.</title>
        <authorList>
            <person name="Souvorov A."/>
            <person name="Agarwala R."/>
            <person name="Lipman D.J."/>
        </authorList>
    </citation>
    <scope>NUCLEOTIDE SEQUENCE</scope>
    <source>
        <strain evidence="9">2584-68</strain>
    </source>
</reference>
<dbReference type="Pfam" id="PF13332">
    <property type="entry name" value="Fil_haemagg_2"/>
    <property type="match status" value="3"/>
</dbReference>
<evidence type="ECO:0000256" key="2">
    <source>
        <dbReference type="ARBA" id="ARBA00022656"/>
    </source>
</evidence>
<dbReference type="InterPro" id="IPR006914">
    <property type="entry name" value="VENN_dom"/>
</dbReference>
<dbReference type="InterPro" id="IPR008619">
    <property type="entry name" value="Filamentous_hemagglutn_rpt"/>
</dbReference>
<feature type="domain" description="VENN motif-containing" evidence="7">
    <location>
        <begin position="2887"/>
        <end position="2937"/>
    </location>
</feature>
<dbReference type="InterPro" id="IPR012334">
    <property type="entry name" value="Pectin_lyas_fold"/>
</dbReference>
<reference evidence="9" key="2">
    <citation type="submission" date="2018-07" db="EMBL/GenBank/DDBJ databases">
        <authorList>
            <consortium name="NCBI Pathogen Detection Project"/>
        </authorList>
    </citation>
    <scope>NUCLEOTIDE SEQUENCE</scope>
    <source>
        <strain evidence="9">2584-68</strain>
    </source>
</reference>
<comment type="caution">
    <text evidence="9">The sequence shown here is derived from an EMBL/GenBank/DDBJ whole genome shotgun (WGS) entry which is preliminary data.</text>
</comment>
<evidence type="ECO:0000256" key="1">
    <source>
        <dbReference type="ARBA" id="ARBA00004219"/>
    </source>
</evidence>
<keyword evidence="2" id="KW-0800">Toxin</keyword>